<evidence type="ECO:0000313" key="2">
    <source>
        <dbReference type="EMBL" id="PJA45844.1"/>
    </source>
</evidence>
<keyword evidence="1" id="KW-0472">Membrane</keyword>
<evidence type="ECO:0008006" key="4">
    <source>
        <dbReference type="Google" id="ProtNLM"/>
    </source>
</evidence>
<comment type="caution">
    <text evidence="2">The sequence shown here is derived from an EMBL/GenBank/DDBJ whole genome shotgun (WGS) entry which is preliminary data.</text>
</comment>
<proteinExistence type="predicted"/>
<reference evidence="3" key="1">
    <citation type="submission" date="2017-09" db="EMBL/GenBank/DDBJ databases">
        <title>Depth-based differentiation of microbial function through sediment-hosted aquifers and enrichment of novel symbionts in the deep terrestrial subsurface.</title>
        <authorList>
            <person name="Probst A.J."/>
            <person name="Ladd B."/>
            <person name="Jarett J.K."/>
            <person name="Geller-Mcgrath D.E."/>
            <person name="Sieber C.M.K."/>
            <person name="Emerson J.B."/>
            <person name="Anantharaman K."/>
            <person name="Thomas B.C."/>
            <person name="Malmstrom R."/>
            <person name="Stieglmeier M."/>
            <person name="Klingl A."/>
            <person name="Woyke T."/>
            <person name="Ryan C.M."/>
            <person name="Banfield J.F."/>
        </authorList>
    </citation>
    <scope>NUCLEOTIDE SEQUENCE [LARGE SCALE GENOMIC DNA]</scope>
</reference>
<dbReference type="AlphaFoldDB" id="A0A2M7XD98"/>
<evidence type="ECO:0000256" key="1">
    <source>
        <dbReference type="SAM" id="Phobius"/>
    </source>
</evidence>
<evidence type="ECO:0000313" key="3">
    <source>
        <dbReference type="Proteomes" id="UP000229385"/>
    </source>
</evidence>
<keyword evidence="1" id="KW-0812">Transmembrane</keyword>
<dbReference type="Proteomes" id="UP000229385">
    <property type="component" value="Unassembled WGS sequence"/>
</dbReference>
<gene>
    <name evidence="2" type="ORF">CO174_01480</name>
</gene>
<dbReference type="EMBL" id="PFWU01000018">
    <property type="protein sequence ID" value="PJA45844.1"/>
    <property type="molecule type" value="Genomic_DNA"/>
</dbReference>
<feature type="transmembrane region" description="Helical" evidence="1">
    <location>
        <begin position="140"/>
        <end position="167"/>
    </location>
</feature>
<name>A0A2M7XD98_9BACT</name>
<feature type="transmembrane region" description="Helical" evidence="1">
    <location>
        <begin position="179"/>
        <end position="199"/>
    </location>
</feature>
<organism evidence="2 3">
    <name type="scientific">Candidatus Uhrbacteria bacterium CG_4_9_14_3_um_filter_50_9</name>
    <dbReference type="NCBI Taxonomy" id="1975035"/>
    <lineage>
        <taxon>Bacteria</taxon>
        <taxon>Candidatus Uhriibacteriota</taxon>
    </lineage>
</organism>
<keyword evidence="1" id="KW-1133">Transmembrane helix</keyword>
<sequence length="479" mass="50880">MKQLTFPFFLFASLLVIFVYVLPLPVMAEKACTCYCAVESEGATSVGDLTSASCQDTCSAAGHTVAAWACSSDALPSQNVYCFTANQCAAQKGVLDTAQPAECQPGMHYCFPKSNITVDLSVAIGALQEVGNLGEYMESVYVWMIGSAMLFAIIMVLIGGLQYVLAAGSGDVGKAKKRIMNGVVGLLLLLMSYAILYTINPQLVRLEVPTLPMIRRLSLISDYSCGYLTGDWGTQSYHTYYGAPQDSPYIPQLINAGEVPYVVQKPTDGENCGSVAEVMTDNFGADVLPEGSTCMFDYCPKVGNRQPRCVGTGLSATCVLCEAVTPANEMGVIPSEAVCGALAAADEANANGDPVTKNYCFYTQDPHMIVSGFETFLLATVPLTIKAIVAADNTLDVEEGTCASLSLSCGSVSKCEDYDNQQVKNDVTDDELDDLTPNSLAGSVNIESICSDDPCRVGAKTGTTCTYEETTAKADCISR</sequence>
<protein>
    <recommendedName>
        <fullName evidence="4">Transmembrane protein</fullName>
    </recommendedName>
</protein>
<accession>A0A2M7XD98</accession>